<keyword evidence="4" id="KW-0460">Magnesium</keyword>
<evidence type="ECO:0000256" key="3">
    <source>
        <dbReference type="ARBA" id="ARBA00022801"/>
    </source>
</evidence>
<accession>A0A1X7AKB4</accession>
<evidence type="ECO:0000313" key="5">
    <source>
        <dbReference type="EMBL" id="SMA47685.1"/>
    </source>
</evidence>
<dbReference type="PANTHER" id="PTHR46470:SF2">
    <property type="entry name" value="GLYCERALDEHYDE 3-PHOSPHATE PHOSPHATASE"/>
    <property type="match status" value="1"/>
</dbReference>
<dbReference type="RefSeq" id="WP_087110350.1">
    <property type="nucleotide sequence ID" value="NZ_CBCSCN010000003.1"/>
</dbReference>
<dbReference type="Gene3D" id="3.40.50.1000">
    <property type="entry name" value="HAD superfamily/HAD-like"/>
    <property type="match status" value="1"/>
</dbReference>
<keyword evidence="2" id="KW-0479">Metal-binding</keyword>
<evidence type="ECO:0000256" key="2">
    <source>
        <dbReference type="ARBA" id="ARBA00022723"/>
    </source>
</evidence>
<dbReference type="InterPro" id="IPR051400">
    <property type="entry name" value="HAD-like_hydrolase"/>
</dbReference>
<dbReference type="PRINTS" id="PR00413">
    <property type="entry name" value="HADHALOGNASE"/>
</dbReference>
<gene>
    <name evidence="5" type="primary">gph_5</name>
    <name evidence="5" type="ORF">EHSB41UT_02505</name>
</gene>
<dbReference type="EC" id="3.1.3.18" evidence="5"/>
<evidence type="ECO:0000256" key="4">
    <source>
        <dbReference type="ARBA" id="ARBA00022842"/>
    </source>
</evidence>
<keyword evidence="6" id="KW-1185">Reference proteome</keyword>
<dbReference type="Proteomes" id="UP000196573">
    <property type="component" value="Unassembled WGS sequence"/>
</dbReference>
<dbReference type="PANTHER" id="PTHR46470">
    <property type="entry name" value="N-ACYLNEURAMINATE-9-PHOSPHATASE"/>
    <property type="match status" value="1"/>
</dbReference>
<dbReference type="SFLD" id="SFLDG01129">
    <property type="entry name" value="C1.5:_HAD__Beta-PGM__Phosphata"/>
    <property type="match status" value="1"/>
</dbReference>
<dbReference type="SFLD" id="SFLDS00003">
    <property type="entry name" value="Haloacid_Dehalogenase"/>
    <property type="match status" value="1"/>
</dbReference>
<keyword evidence="3 5" id="KW-0378">Hydrolase</keyword>
<reference evidence="5 6" key="1">
    <citation type="submission" date="2017-03" db="EMBL/GenBank/DDBJ databases">
        <authorList>
            <person name="Afonso C.L."/>
            <person name="Miller P.J."/>
            <person name="Scott M.A."/>
            <person name="Spackman E."/>
            <person name="Goraichik I."/>
            <person name="Dimitrov K.M."/>
            <person name="Suarez D.L."/>
            <person name="Swayne D.E."/>
        </authorList>
    </citation>
    <scope>NUCLEOTIDE SEQUENCE [LARGE SCALE GENOMIC DNA]</scope>
    <source>
        <strain evidence="5">SB41UT1</strain>
    </source>
</reference>
<dbReference type="AlphaFoldDB" id="A0A1X7AKB4"/>
<dbReference type="Pfam" id="PF00702">
    <property type="entry name" value="Hydrolase"/>
    <property type="match status" value="1"/>
</dbReference>
<dbReference type="InterPro" id="IPR036412">
    <property type="entry name" value="HAD-like_sf"/>
</dbReference>
<dbReference type="OrthoDB" id="367448at2"/>
<dbReference type="EMBL" id="FWPT01000005">
    <property type="protein sequence ID" value="SMA47685.1"/>
    <property type="molecule type" value="Genomic_DNA"/>
</dbReference>
<organism evidence="5 6">
    <name type="scientific">Parendozoicomonas haliclonae</name>
    <dbReference type="NCBI Taxonomy" id="1960125"/>
    <lineage>
        <taxon>Bacteria</taxon>
        <taxon>Pseudomonadati</taxon>
        <taxon>Pseudomonadota</taxon>
        <taxon>Gammaproteobacteria</taxon>
        <taxon>Oceanospirillales</taxon>
        <taxon>Endozoicomonadaceae</taxon>
        <taxon>Parendozoicomonas</taxon>
    </lineage>
</organism>
<dbReference type="GO" id="GO:0044281">
    <property type="term" value="P:small molecule metabolic process"/>
    <property type="evidence" value="ECO:0007669"/>
    <property type="project" value="UniProtKB-ARBA"/>
</dbReference>
<proteinExistence type="predicted"/>
<dbReference type="GO" id="GO:0046872">
    <property type="term" value="F:metal ion binding"/>
    <property type="evidence" value="ECO:0007669"/>
    <property type="project" value="UniProtKB-KW"/>
</dbReference>
<evidence type="ECO:0000313" key="6">
    <source>
        <dbReference type="Proteomes" id="UP000196573"/>
    </source>
</evidence>
<dbReference type="InterPro" id="IPR023214">
    <property type="entry name" value="HAD_sf"/>
</dbReference>
<evidence type="ECO:0000256" key="1">
    <source>
        <dbReference type="ARBA" id="ARBA00001946"/>
    </source>
</evidence>
<comment type="cofactor">
    <cofactor evidence="1">
        <name>Mg(2+)</name>
        <dbReference type="ChEBI" id="CHEBI:18420"/>
    </cofactor>
</comment>
<dbReference type="InterPro" id="IPR006439">
    <property type="entry name" value="HAD-SF_hydro_IA"/>
</dbReference>
<protein>
    <submittedName>
        <fullName evidence="5">Phosphoglycolate phosphatase</fullName>
        <ecNumber evidence="5">3.1.3.18</ecNumber>
    </submittedName>
</protein>
<name>A0A1X7AKB4_9GAMM</name>
<sequence>MIKAIIFDLDNTLTHRNKSIEQYAEAFVEDFQAQLTSISKEEIAALIKGIDNNGYGNPTNTHSSQKMSIAYALSQLPQWQTPVSFYVLLNHWMHNFPLHSVAIPEAKELLTLLKHQGYRLGVISNGAAFSRLATLNALGFLQDFEVVISSDEFGTKKPDASIFIHTAQQMGLAPEDCCYIGDHYTNDYLGATRSGMTAYWLEGFIPLPSGVSKPDNTLTNLDDLKQIFLT</sequence>
<dbReference type="GO" id="GO:0008967">
    <property type="term" value="F:phosphoglycolate phosphatase activity"/>
    <property type="evidence" value="ECO:0007669"/>
    <property type="project" value="UniProtKB-EC"/>
</dbReference>
<dbReference type="Gene3D" id="1.20.120.710">
    <property type="entry name" value="Haloacid dehalogenase hydrolase-like domain"/>
    <property type="match status" value="1"/>
</dbReference>
<dbReference type="SUPFAM" id="SSF56784">
    <property type="entry name" value="HAD-like"/>
    <property type="match status" value="1"/>
</dbReference>
<dbReference type="NCBIfam" id="TIGR01549">
    <property type="entry name" value="HAD-SF-IA-v1"/>
    <property type="match status" value="1"/>
</dbReference>